<evidence type="ECO:0000313" key="3">
    <source>
        <dbReference type="Proteomes" id="UP000284250"/>
    </source>
</evidence>
<keyword evidence="3" id="KW-1185">Reference proteome</keyword>
<name>A0A418QIC5_9BACT</name>
<organism evidence="2 3">
    <name type="scientific">Hymenobacter rubripertinctus</name>
    <dbReference type="NCBI Taxonomy" id="2029981"/>
    <lineage>
        <taxon>Bacteria</taxon>
        <taxon>Pseudomonadati</taxon>
        <taxon>Bacteroidota</taxon>
        <taxon>Cytophagia</taxon>
        <taxon>Cytophagales</taxon>
        <taxon>Hymenobacteraceae</taxon>
        <taxon>Hymenobacter</taxon>
    </lineage>
</organism>
<proteinExistence type="predicted"/>
<feature type="non-terminal residue" evidence="2">
    <location>
        <position position="342"/>
    </location>
</feature>
<accession>A0A418QIC5</accession>
<gene>
    <name evidence="2" type="ORF">D0T11_21185</name>
</gene>
<evidence type="ECO:0000259" key="1">
    <source>
        <dbReference type="Pfam" id="PF20248"/>
    </source>
</evidence>
<protein>
    <recommendedName>
        <fullName evidence="1">DUF6603 domain-containing protein</fullName>
    </recommendedName>
</protein>
<reference evidence="2 3" key="1">
    <citation type="submission" date="2019-01" db="EMBL/GenBank/DDBJ databases">
        <title>Hymenobacter humicola sp. nov., isolated from soils in Antarctica.</title>
        <authorList>
            <person name="Sedlacek I."/>
            <person name="Holochova P."/>
            <person name="Kralova S."/>
            <person name="Pantucek R."/>
            <person name="Stankova E."/>
            <person name="Vrbovska V."/>
            <person name="Kristofova L."/>
            <person name="Svec P."/>
            <person name="Busse H.-J."/>
        </authorList>
    </citation>
    <scope>NUCLEOTIDE SEQUENCE [LARGE SCALE GENOMIC DNA]</scope>
    <source>
        <strain evidence="2 3">CCM 8852</strain>
    </source>
</reference>
<comment type="caution">
    <text evidence="2">The sequence shown here is derived from an EMBL/GenBank/DDBJ whole genome shotgun (WGS) entry which is preliminary data.</text>
</comment>
<dbReference type="Proteomes" id="UP000284250">
    <property type="component" value="Unassembled WGS sequence"/>
</dbReference>
<dbReference type="AlphaFoldDB" id="A0A418QIC5"/>
<feature type="domain" description="DUF6603" evidence="1">
    <location>
        <begin position="4"/>
        <end position="334"/>
    </location>
</feature>
<dbReference type="EMBL" id="QYCN01000071">
    <property type="protein sequence ID" value="RIY04921.1"/>
    <property type="molecule type" value="Genomic_DNA"/>
</dbReference>
<evidence type="ECO:0000313" key="2">
    <source>
        <dbReference type="EMBL" id="RIY04921.1"/>
    </source>
</evidence>
<dbReference type="Pfam" id="PF20248">
    <property type="entry name" value="DUF6603"/>
    <property type="match status" value="1"/>
</dbReference>
<sequence>MDSDTVTGGGYLYFNPAAKQYAGVANLTLNKKINLNAIGLLQTELPAGRDGYSLLLLITATGFKPLQLGLGFTLNGIGGLVGVNRAANTDYLRGLLASGQLDQLLFPANVLDNPAAALALADASFPATEGRYVFGLLARIGWGAPKTLLTLDVGLIIELPAPVRLVLLGVLRATLPSFDKPILRLRADFVGSVDFGAGSVEFDATLHDSSILDRFPLSGDGAFRLYQGQNPVFLLTAGGFHPAFQPPANANLPTLQRLRLALADSRDFRLVLHTYLAITSNTVQVGARLDLFVDLPLGFSLEGHLFFDTLFQFNPFRLDVQIGAGVAIKRNGQNKLTLQLYL</sequence>
<dbReference type="InterPro" id="IPR046538">
    <property type="entry name" value="DUF6603"/>
</dbReference>